<gene>
    <name evidence="1" type="ORF">HSR122_1084</name>
</gene>
<protein>
    <submittedName>
        <fullName evidence="1">Uncharacterized protein</fullName>
    </submittedName>
</protein>
<proteinExistence type="predicted"/>
<name>A0A897NAU0_9EURY</name>
<evidence type="ECO:0000313" key="2">
    <source>
        <dbReference type="Proteomes" id="UP000662973"/>
    </source>
</evidence>
<dbReference type="KEGG" id="hds:HSR122_1084"/>
<sequence>MLADSGAEPAVIDEMGFWNCGQWIETLIRSVVSLFQIDRIRYAIVPVNRYNRPYQLLRAEYDPDAKRTTLRLQRPHAGERYV</sequence>
<accession>A0A897NAU0</accession>
<keyword evidence="2" id="KW-1185">Reference proteome</keyword>
<dbReference type="Proteomes" id="UP000662973">
    <property type="component" value="Chromosome"/>
</dbReference>
<reference evidence="1 2" key="1">
    <citation type="submission" date="2020-11" db="EMBL/GenBank/DDBJ databases">
        <title>Carbohydrate-dependent, anaerobic sulfur respiration: A novel catabolism in halophilic archaea.</title>
        <authorList>
            <person name="Sorokin D.Y."/>
            <person name="Messina E."/>
            <person name="Smedile F."/>
            <person name="La Cono V."/>
            <person name="Hallsworth J.E."/>
            <person name="Yakimov M.M."/>
        </authorList>
    </citation>
    <scope>NUCLEOTIDE SEQUENCE [LARGE SCALE GENOMIC DNA]</scope>
    <source>
        <strain evidence="1 2">HSR12-2</strain>
    </source>
</reference>
<organism evidence="1 2">
    <name type="scientific">Halapricum desulfuricans</name>
    <dbReference type="NCBI Taxonomy" id="2841257"/>
    <lineage>
        <taxon>Archaea</taxon>
        <taxon>Methanobacteriati</taxon>
        <taxon>Methanobacteriota</taxon>
        <taxon>Stenosarchaea group</taxon>
        <taxon>Halobacteria</taxon>
        <taxon>Halobacteriales</taxon>
        <taxon>Haloarculaceae</taxon>
        <taxon>Halapricum</taxon>
    </lineage>
</organism>
<dbReference type="EMBL" id="CP064788">
    <property type="protein sequence ID" value="QSG08485.1"/>
    <property type="molecule type" value="Genomic_DNA"/>
</dbReference>
<evidence type="ECO:0000313" key="1">
    <source>
        <dbReference type="EMBL" id="QSG08485.1"/>
    </source>
</evidence>
<dbReference type="AlphaFoldDB" id="A0A897NAU0"/>